<proteinExistence type="predicted"/>
<keyword evidence="3" id="KW-1185">Reference proteome</keyword>
<evidence type="ECO:0000256" key="1">
    <source>
        <dbReference type="SAM" id="MobiDB-lite"/>
    </source>
</evidence>
<dbReference type="EnsemblPlants" id="OMERI03G34070.1">
    <property type="protein sequence ID" value="OMERI03G34070.1"/>
    <property type="gene ID" value="OMERI03G34070"/>
</dbReference>
<organism evidence="2">
    <name type="scientific">Oryza meridionalis</name>
    <dbReference type="NCBI Taxonomy" id="40149"/>
    <lineage>
        <taxon>Eukaryota</taxon>
        <taxon>Viridiplantae</taxon>
        <taxon>Streptophyta</taxon>
        <taxon>Embryophyta</taxon>
        <taxon>Tracheophyta</taxon>
        <taxon>Spermatophyta</taxon>
        <taxon>Magnoliopsida</taxon>
        <taxon>Liliopsida</taxon>
        <taxon>Poales</taxon>
        <taxon>Poaceae</taxon>
        <taxon>BOP clade</taxon>
        <taxon>Oryzoideae</taxon>
        <taxon>Oryzeae</taxon>
        <taxon>Oryzinae</taxon>
        <taxon>Oryza</taxon>
    </lineage>
</organism>
<feature type="compositionally biased region" description="Basic residues" evidence="1">
    <location>
        <begin position="184"/>
        <end position="199"/>
    </location>
</feature>
<sequence>MAMELPPWANKAIDKIRRGFLWREQNDAKGISNLQNLGWLGITASRLRWLWLHTQKKTEREREPNRHWPAFSIQVHQCAHAFFSMALRSRATREATRGHPAAGLLSLASSASPPPEQPPAKPDGGNDGGGLAFYPLQHPAVGAPTGNRRRGGDTSRWLRRHRRPEVASWRWWRRPTAAEQRRLGQSRRGWRRRRCRRRGRGSEPAGRRRIWLPPGWIQCLQLGHRRRPAPGRRSRGGGGGGDDDETAEAALAAGKAWTWLRMAPPTLAPPSSPPAPPVRIWPLRRGRPDPLLWLSAVDNASTRAVVRGQQEAWVVAAGGRVLRLVRQGRCSRPASIILVWIGCVGLDGKSPVKALPCHWPANDGDAFWRRSTPWRRRFGVDPSPFPTVLRVKT</sequence>
<protein>
    <submittedName>
        <fullName evidence="2">Uncharacterized protein</fullName>
    </submittedName>
</protein>
<feature type="region of interest" description="Disordered" evidence="1">
    <location>
        <begin position="105"/>
        <end position="156"/>
    </location>
</feature>
<dbReference type="HOGENOM" id="CLU_702810_0_0_1"/>
<feature type="compositionally biased region" description="Pro residues" evidence="1">
    <location>
        <begin position="112"/>
        <end position="121"/>
    </location>
</feature>
<feature type="compositionally biased region" description="Basic residues" evidence="1">
    <location>
        <begin position="223"/>
        <end position="235"/>
    </location>
</feature>
<name>A0A0E0D806_9ORYZ</name>
<feature type="region of interest" description="Disordered" evidence="1">
    <location>
        <begin position="178"/>
        <end position="208"/>
    </location>
</feature>
<reference evidence="2" key="1">
    <citation type="submission" date="2015-04" db="UniProtKB">
        <authorList>
            <consortium name="EnsemblPlants"/>
        </authorList>
    </citation>
    <scope>IDENTIFICATION</scope>
</reference>
<feature type="region of interest" description="Disordered" evidence="1">
    <location>
        <begin position="223"/>
        <end position="245"/>
    </location>
</feature>
<dbReference type="AlphaFoldDB" id="A0A0E0D806"/>
<dbReference type="STRING" id="40149.A0A0E0D806"/>
<evidence type="ECO:0000313" key="3">
    <source>
        <dbReference type="Proteomes" id="UP000008021"/>
    </source>
</evidence>
<dbReference type="Gramene" id="OMERI03G34070.1">
    <property type="protein sequence ID" value="OMERI03G34070.1"/>
    <property type="gene ID" value="OMERI03G34070"/>
</dbReference>
<dbReference type="Proteomes" id="UP000008021">
    <property type="component" value="Chromosome 3"/>
</dbReference>
<evidence type="ECO:0000313" key="2">
    <source>
        <dbReference type="EnsemblPlants" id="OMERI03G34070.1"/>
    </source>
</evidence>
<reference evidence="2" key="2">
    <citation type="submission" date="2018-05" db="EMBL/GenBank/DDBJ databases">
        <title>OmerRS3 (Oryza meridionalis Reference Sequence Version 3).</title>
        <authorList>
            <person name="Zhang J."/>
            <person name="Kudrna D."/>
            <person name="Lee S."/>
            <person name="Talag J."/>
            <person name="Welchert J."/>
            <person name="Wing R.A."/>
        </authorList>
    </citation>
    <scope>NUCLEOTIDE SEQUENCE [LARGE SCALE GENOMIC DNA]</scope>
    <source>
        <strain evidence="2">cv. OR44</strain>
    </source>
</reference>
<accession>A0A0E0D806</accession>